<feature type="compositionally biased region" description="Basic and acidic residues" evidence="1">
    <location>
        <begin position="1177"/>
        <end position="1187"/>
    </location>
</feature>
<feature type="region of interest" description="Disordered" evidence="1">
    <location>
        <begin position="410"/>
        <end position="500"/>
    </location>
</feature>
<dbReference type="EMBL" id="VVIM01000001">
    <property type="protein sequence ID" value="KAB0804510.1"/>
    <property type="molecule type" value="Genomic_DNA"/>
</dbReference>
<comment type="caution">
    <text evidence="2">The sequence shown here is derived from an EMBL/GenBank/DDBJ whole genome shotgun (WGS) entry which is preliminary data.</text>
</comment>
<feature type="compositionally biased region" description="Basic and acidic residues" evidence="1">
    <location>
        <begin position="1358"/>
        <end position="1380"/>
    </location>
</feature>
<evidence type="ECO:0000313" key="3">
    <source>
        <dbReference type="Proteomes" id="UP000327044"/>
    </source>
</evidence>
<feature type="compositionally biased region" description="Basic and acidic residues" evidence="1">
    <location>
        <begin position="1250"/>
        <end position="1262"/>
    </location>
</feature>
<dbReference type="Proteomes" id="UP000327044">
    <property type="component" value="Unassembled WGS sequence"/>
</dbReference>
<feature type="compositionally biased region" description="Basic and acidic residues" evidence="1">
    <location>
        <begin position="461"/>
        <end position="486"/>
    </location>
</feature>
<feature type="compositionally biased region" description="Basic and acidic residues" evidence="1">
    <location>
        <begin position="1528"/>
        <end position="1545"/>
    </location>
</feature>
<feature type="region of interest" description="Disordered" evidence="1">
    <location>
        <begin position="564"/>
        <end position="764"/>
    </location>
</feature>
<feature type="compositionally biased region" description="Basic and acidic residues" evidence="1">
    <location>
        <begin position="651"/>
        <end position="683"/>
    </location>
</feature>
<feature type="compositionally biased region" description="Basic and acidic residues" evidence="1">
    <location>
        <begin position="1132"/>
        <end position="1144"/>
    </location>
</feature>
<feature type="region of interest" description="Disordered" evidence="1">
    <location>
        <begin position="973"/>
        <end position="1085"/>
    </location>
</feature>
<sequence>MHDTVVFDPPTHASTTPIPKCEKASASLQSNEDIHCTEESTTHVNAEVRAENHVEGNLQHSGEMHDTTMIASSTPAPEGNQSAVGLQHDAALLDTEKQDQRHEEVKLQHSGEMHDTPIIELQTNAPNPESNDAALTPHNAEGAALSHANTTHEEDHLAEGKLEHSGEMHDSAIIEIQKETPVSNPETVVTLQHSGEMHDAVILSSFDHESVNHLDEDEDEEETHKDTAESPNEGKNEVENKTESAHTLESKNLKASAVEQYPIVDREVEEKLGAPVDKEEKSNHAFALLLESNIKEVTQNVKRNVTSTRAEDENEDLSNKSLIDNIESQILHTDPTTQQHSDKKQEEFLNEENENCNEGTDNKINGRNTIEEISTTFDSSKLREEIKNVTTPVVDANENNAKISGQSYVNENESSNTFDSEKLRSEVENANKHSENGDLDVKEVKETSDKGEDIPTTFDVTKLRDEIENVTKSEENEEKVTAKENIENEAPVTFDSSTLRNEVENANKILNNGEEEGDNKADGTIVETPSTFDSVKLRDEITNATLPAAVNSEANVESDNYMVAENPPTLNASKLHTEVEDAGNNSENSDIGDKNPLHSTTFVSTKLSDEVKHGTNHVADGDPYENTEEKREERSYTKENYFKTSSSFDSSKLRNELENVNKQPKENDTDTSRTADESEKNDMIGKYGVGQSSTSSKLRNEVENASKHLENDDSDDVKLKESDEINTSEGKSGQKELGSVTKQSDATENEERREMDGIAETPISFDASKLRNEVENASKYLENNDTSQTIIGKTSAVFDNSKLGDEVEKTITTADKNGGKVDASEDDTLPESSIVFDSIHSQDDTNLSTNKENSEESNLGLTIFDSAKLRNEIEDATKPTQTNTEEELGVKGNTEKNSTDEVLTTFDPSKLSDEVENVSKDLKNGDTNNISEEKNSDIKEHTTADTNNKGGNIVDNTSGAFNISKLRGEIENAGNLVENENLKNIKEESSGQEPSRTFDSSKLRDEVDNATKLVSNSDTEDTNDKDDRNKNDPVEESPITFDNSKLRQDIESVTKPIENEEVSRSTEQSTIDELPNTFDTDKLHEELETAIKPVEEKNEIKVPQAILEGTSTFDSTKLRDEIENASTPTESNSKEENSEQKGDIEETETSFDSSKLRNEIENATKPRSAHSNSAKVRGTEDISEPKASRGTFDVSKLRDEVESATKMANGSEEEIGMDVSKVHNVDEGSMPYDSSKLREEIQNATKSSSKVKEESAGTRETKANGYETPITFAISDLHQEVQSAGKGPDESNLHSEPKQLSTEEARVEESPPSYDIAQLHSEVKTATKVPERTEADDKTLGAESAVEHDNDTVSEQSTDAKDNVSHVERSEVNEIIKTHVNDPVYKTNGSSEERSLSKNSSTSNESTSTIIYSGSPDHGTLTDNTIDSDAAAVSRAKRSLGSSAPRRSPNVDAIISPRNRSQKEGAIAKTLGDVFDQQFAIASPLVKLEEQKPKNGLNDPEYIYIPLKDPNDKEESSLESESTLNAENGEREDFGVQSDGDKSKQDQGNNALYAYQFQGLHSHDDDSEMSTIIRTTHISDDALPLAVQLNQGPGQVFIIIVSDVH</sequence>
<proteinExistence type="predicted"/>
<feature type="compositionally biased region" description="Basic and acidic residues" evidence="1">
    <location>
        <begin position="1287"/>
        <end position="1309"/>
    </location>
</feature>
<feature type="compositionally biased region" description="Basic and acidic residues" evidence="1">
    <location>
        <begin position="999"/>
        <end position="1009"/>
    </location>
</feature>
<keyword evidence="3" id="KW-1185">Reference proteome</keyword>
<feature type="compositionally biased region" description="Low complexity" evidence="1">
    <location>
        <begin position="1397"/>
        <end position="1409"/>
    </location>
</feature>
<feature type="compositionally biased region" description="Basic and acidic residues" evidence="1">
    <location>
        <begin position="910"/>
        <end position="924"/>
    </location>
</feature>
<feature type="region of interest" description="Disordered" evidence="1">
    <location>
        <begin position="1101"/>
        <end position="1469"/>
    </location>
</feature>
<feature type="region of interest" description="Disordered" evidence="1">
    <location>
        <begin position="211"/>
        <end position="253"/>
    </location>
</feature>
<feature type="compositionally biased region" description="Basic and acidic residues" evidence="1">
    <location>
        <begin position="980"/>
        <end position="989"/>
    </location>
</feature>
<protein>
    <submittedName>
        <fullName evidence="2">Uncharacterized protein</fullName>
    </submittedName>
</protein>
<feature type="compositionally biased region" description="Polar residues" evidence="1">
    <location>
        <begin position="944"/>
        <end position="958"/>
    </location>
</feature>
<feature type="compositionally biased region" description="Basic and acidic residues" evidence="1">
    <location>
        <begin position="867"/>
        <end position="877"/>
    </location>
</feature>
<evidence type="ECO:0000256" key="1">
    <source>
        <dbReference type="SAM" id="MobiDB-lite"/>
    </source>
</evidence>
<feature type="region of interest" description="Disordered" evidence="1">
    <location>
        <begin position="1492"/>
        <end position="1547"/>
    </location>
</feature>
<feature type="compositionally biased region" description="Polar residues" evidence="1">
    <location>
        <begin position="597"/>
        <end position="606"/>
    </location>
</feature>
<feature type="compositionally biased region" description="Basic and acidic residues" evidence="1">
    <location>
        <begin position="222"/>
        <end position="252"/>
    </location>
</feature>
<feature type="compositionally biased region" description="Basic and acidic residues" evidence="1">
    <location>
        <begin position="698"/>
        <end position="723"/>
    </location>
</feature>
<feature type="compositionally biased region" description="Basic and acidic residues" evidence="1">
    <location>
        <begin position="419"/>
        <end position="453"/>
    </location>
</feature>
<evidence type="ECO:0000313" key="2">
    <source>
        <dbReference type="EMBL" id="KAB0804510.1"/>
    </source>
</evidence>
<accession>A0A5N4B568</accession>
<organism evidence="2 3">
    <name type="scientific">Photinus pyralis</name>
    <name type="common">Common eastern firefly</name>
    <name type="synonym">Lampyris pyralis</name>
    <dbReference type="NCBI Taxonomy" id="7054"/>
    <lineage>
        <taxon>Eukaryota</taxon>
        <taxon>Metazoa</taxon>
        <taxon>Ecdysozoa</taxon>
        <taxon>Arthropoda</taxon>
        <taxon>Hexapoda</taxon>
        <taxon>Insecta</taxon>
        <taxon>Pterygota</taxon>
        <taxon>Neoptera</taxon>
        <taxon>Endopterygota</taxon>
        <taxon>Coleoptera</taxon>
        <taxon>Polyphaga</taxon>
        <taxon>Elateriformia</taxon>
        <taxon>Elateroidea</taxon>
        <taxon>Lampyridae</taxon>
        <taxon>Lampyrinae</taxon>
        <taxon>Photinus</taxon>
    </lineage>
</organism>
<reference evidence="2 3" key="1">
    <citation type="journal article" date="2018" name="Elife">
        <title>Firefly genomes illuminate parallel origins of bioluminescence in beetles.</title>
        <authorList>
            <person name="Fallon T.R."/>
            <person name="Lower S.E."/>
            <person name="Chang C.H."/>
            <person name="Bessho-Uehara M."/>
            <person name="Martin G.J."/>
            <person name="Bewick A.J."/>
            <person name="Behringer M."/>
            <person name="Debat H.J."/>
            <person name="Wong I."/>
            <person name="Day J.C."/>
            <person name="Suvorov A."/>
            <person name="Silva C.J."/>
            <person name="Stanger-Hall K.F."/>
            <person name="Hall D.W."/>
            <person name="Schmitz R.J."/>
            <person name="Nelson D.R."/>
            <person name="Lewis S.M."/>
            <person name="Shigenobu S."/>
            <person name="Bybee S.M."/>
            <person name="Larracuente A.M."/>
            <person name="Oba Y."/>
            <person name="Weng J.K."/>
        </authorList>
    </citation>
    <scope>NUCLEOTIDE SEQUENCE [LARGE SCALE GENOMIC DNA]</scope>
    <source>
        <strain evidence="2">1611_PpyrPB1</strain>
        <tissue evidence="2">Whole body</tissue>
    </source>
</reference>
<dbReference type="InParanoid" id="A0A5N4B568"/>
<name>A0A5N4B568_PHOPY</name>
<feature type="compositionally biased region" description="Polar residues" evidence="1">
    <location>
        <begin position="844"/>
        <end position="860"/>
    </location>
</feature>
<feature type="region of interest" description="Disordered" evidence="1">
    <location>
        <begin position="838"/>
        <end position="958"/>
    </location>
</feature>
<feature type="compositionally biased region" description="Basic and acidic residues" evidence="1">
    <location>
        <begin position="1321"/>
        <end position="1351"/>
    </location>
</feature>
<feature type="region of interest" description="Disordered" evidence="1">
    <location>
        <begin position="331"/>
        <end position="365"/>
    </location>
</feature>
<feature type="compositionally biased region" description="Basic and acidic residues" evidence="1">
    <location>
        <begin position="1044"/>
        <end position="1064"/>
    </location>
</feature>
<feature type="compositionally biased region" description="Basic and acidic residues" evidence="1">
    <location>
        <begin position="1154"/>
        <end position="1164"/>
    </location>
</feature>
<gene>
    <name evidence="2" type="ORF">PPYR_01480</name>
</gene>
<feature type="compositionally biased region" description="Basic and acidic residues" evidence="1">
    <location>
        <begin position="627"/>
        <end position="641"/>
    </location>
</feature>
<feature type="compositionally biased region" description="Basic and acidic residues" evidence="1">
    <location>
        <begin position="931"/>
        <end position="943"/>
    </location>
</feature>